<accession>A0A2S5KWS7</accession>
<organism evidence="7 8">
    <name type="scientific">Proteobacteria bacterium 228</name>
    <dbReference type="NCBI Taxonomy" id="2083153"/>
    <lineage>
        <taxon>Bacteria</taxon>
        <taxon>Pseudomonadati</taxon>
        <taxon>Pseudomonadota</taxon>
    </lineage>
</organism>
<dbReference type="InterPro" id="IPR016035">
    <property type="entry name" value="Acyl_Trfase/lysoPLipase"/>
</dbReference>
<dbReference type="GO" id="GO:0016787">
    <property type="term" value="F:hydrolase activity"/>
    <property type="evidence" value="ECO:0007669"/>
    <property type="project" value="UniProtKB-UniRule"/>
</dbReference>
<keyword evidence="2 4" id="KW-0442">Lipid degradation</keyword>
<reference evidence="7 8" key="1">
    <citation type="submission" date="2018-02" db="EMBL/GenBank/DDBJ databases">
        <title>novel marine gammaproteobacteria from coastal saline agro ecosystem.</title>
        <authorList>
            <person name="Krishnan R."/>
            <person name="Ramesh Kumar N."/>
        </authorList>
    </citation>
    <scope>NUCLEOTIDE SEQUENCE [LARGE SCALE GENOMIC DNA]</scope>
    <source>
        <strain evidence="7 8">228</strain>
    </source>
</reference>
<dbReference type="InterPro" id="IPR050301">
    <property type="entry name" value="NTE"/>
</dbReference>
<dbReference type="OrthoDB" id="9770965at2"/>
<comment type="caution">
    <text evidence="7">The sequence shown here is derived from an EMBL/GenBank/DDBJ whole genome shotgun (WGS) entry which is preliminary data.</text>
</comment>
<evidence type="ECO:0000313" key="7">
    <source>
        <dbReference type="EMBL" id="PPC79314.1"/>
    </source>
</evidence>
<dbReference type="InterPro" id="IPR002641">
    <property type="entry name" value="PNPLA_dom"/>
</dbReference>
<feature type="short sequence motif" description="GXSXG" evidence="4">
    <location>
        <begin position="127"/>
        <end position="131"/>
    </location>
</feature>
<evidence type="ECO:0000256" key="2">
    <source>
        <dbReference type="ARBA" id="ARBA00022963"/>
    </source>
</evidence>
<dbReference type="Gene3D" id="3.40.1090.10">
    <property type="entry name" value="Cytosolic phospholipase A2 catalytic domain"/>
    <property type="match status" value="2"/>
</dbReference>
<dbReference type="InterPro" id="IPR021095">
    <property type="entry name" value="DUF3734"/>
</dbReference>
<keyword evidence="1 4" id="KW-0378">Hydrolase</keyword>
<dbReference type="PANTHER" id="PTHR14226:SF57">
    <property type="entry name" value="BLR7027 PROTEIN"/>
    <property type="match status" value="1"/>
</dbReference>
<feature type="region of interest" description="Disordered" evidence="5">
    <location>
        <begin position="1"/>
        <end position="51"/>
    </location>
</feature>
<evidence type="ECO:0000259" key="6">
    <source>
        <dbReference type="PROSITE" id="PS51635"/>
    </source>
</evidence>
<dbReference type="PANTHER" id="PTHR14226">
    <property type="entry name" value="NEUROPATHY TARGET ESTERASE/SWISS CHEESE D.MELANOGASTER"/>
    <property type="match status" value="1"/>
</dbReference>
<evidence type="ECO:0000256" key="1">
    <source>
        <dbReference type="ARBA" id="ARBA00022801"/>
    </source>
</evidence>
<feature type="domain" description="PNPLA" evidence="6">
    <location>
        <begin position="96"/>
        <end position="326"/>
    </location>
</feature>
<dbReference type="EMBL" id="PRLP01000003">
    <property type="protein sequence ID" value="PPC79314.1"/>
    <property type="molecule type" value="Genomic_DNA"/>
</dbReference>
<dbReference type="GO" id="GO:0016042">
    <property type="term" value="P:lipid catabolic process"/>
    <property type="evidence" value="ECO:0007669"/>
    <property type="project" value="UniProtKB-UniRule"/>
</dbReference>
<evidence type="ECO:0000256" key="4">
    <source>
        <dbReference type="PROSITE-ProRule" id="PRU01161"/>
    </source>
</evidence>
<dbReference type="CDD" id="cd07209">
    <property type="entry name" value="Pat_hypo_Ecoli_Z1214_like"/>
    <property type="match status" value="1"/>
</dbReference>
<feature type="short sequence motif" description="GXGXXG" evidence="4">
    <location>
        <begin position="100"/>
        <end position="105"/>
    </location>
</feature>
<dbReference type="Proteomes" id="UP000238196">
    <property type="component" value="Unassembled WGS sequence"/>
</dbReference>
<keyword evidence="3 4" id="KW-0443">Lipid metabolism</keyword>
<dbReference type="PROSITE" id="PS51635">
    <property type="entry name" value="PNPLA"/>
    <property type="match status" value="1"/>
</dbReference>
<feature type="active site" description="Proton acceptor" evidence="4">
    <location>
        <position position="313"/>
    </location>
</feature>
<evidence type="ECO:0000256" key="3">
    <source>
        <dbReference type="ARBA" id="ARBA00023098"/>
    </source>
</evidence>
<evidence type="ECO:0000313" key="8">
    <source>
        <dbReference type="Proteomes" id="UP000238196"/>
    </source>
</evidence>
<gene>
    <name evidence="7" type="ORF">C4K68_01005</name>
</gene>
<dbReference type="Pfam" id="PF12536">
    <property type="entry name" value="DUF3734"/>
    <property type="match status" value="1"/>
</dbReference>
<feature type="active site" description="Nucleophile" evidence="4">
    <location>
        <position position="129"/>
    </location>
</feature>
<name>A0A2S5KWS7_9PROT</name>
<feature type="short sequence motif" description="DGA/G" evidence="4">
    <location>
        <begin position="313"/>
        <end position="315"/>
    </location>
</feature>
<dbReference type="AlphaFoldDB" id="A0A2S5KWS7"/>
<evidence type="ECO:0000256" key="5">
    <source>
        <dbReference type="SAM" id="MobiDB-lite"/>
    </source>
</evidence>
<dbReference type="SUPFAM" id="SSF52151">
    <property type="entry name" value="FabD/lysophospholipase-like"/>
    <property type="match status" value="1"/>
</dbReference>
<sequence>MADTDSNAAAPEHLLSSANPVNEAATPDASGSAPLAPSRRSRKSPARAKPGVPAQIVADNNAGHPVSPVAQPGAAEPSALQQITATCFGEKPMVALVLQGGGALGAYHIGAFQALEEAGIQPDWISGISIGAVNAAILAGNPPELRLRQLDALWEAISRPDICSAGQMRHAPLAVQRYFNTLSALQAICFGQPNFFTPRFPNPWLLSDLTASQAGFYDTAPLLATLQALSNFELINQHFLTPEPALTDSDDATPACALEEGVLLSLGATNVTTGELTFFNNWQQEITPQHVLASGSLPPGFPAVEIEGQWYWDGGCVSNTPLEAILQNLPDRPLLVFMVDLWSAEGAAPTTMDEVSWRQKQIQYASRTAAEITRVTHELNMCRSLQQAGVPHEVPVHLARYLKFGHSLDIVHITYCPGGDEIASSDAEFSRTSIADRRAAGLRDMRAALQSAPWKSLRPRQKSASCHKVRSGLVEVDCFRVAGQSWHESNFFTREVDCLS</sequence>
<protein>
    <submittedName>
        <fullName evidence="7">Phospholipase</fullName>
    </submittedName>
</protein>
<dbReference type="Pfam" id="PF01734">
    <property type="entry name" value="Patatin"/>
    <property type="match status" value="1"/>
</dbReference>
<proteinExistence type="predicted"/>